<dbReference type="EMBL" id="CAUEEQ010028485">
    <property type="protein sequence ID" value="CAJ0948448.1"/>
    <property type="molecule type" value="Genomic_DNA"/>
</dbReference>
<feature type="non-terminal residue" evidence="1">
    <location>
        <position position="1"/>
    </location>
</feature>
<organism evidence="1 2">
    <name type="scientific">Ranitomeya imitator</name>
    <name type="common">mimic poison frog</name>
    <dbReference type="NCBI Taxonomy" id="111125"/>
    <lineage>
        <taxon>Eukaryota</taxon>
        <taxon>Metazoa</taxon>
        <taxon>Chordata</taxon>
        <taxon>Craniata</taxon>
        <taxon>Vertebrata</taxon>
        <taxon>Euteleostomi</taxon>
        <taxon>Amphibia</taxon>
        <taxon>Batrachia</taxon>
        <taxon>Anura</taxon>
        <taxon>Neobatrachia</taxon>
        <taxon>Hyloidea</taxon>
        <taxon>Dendrobatidae</taxon>
        <taxon>Dendrobatinae</taxon>
        <taxon>Ranitomeya</taxon>
    </lineage>
</organism>
<comment type="caution">
    <text evidence="1">The sequence shown here is derived from an EMBL/GenBank/DDBJ whole genome shotgun (WGS) entry which is preliminary data.</text>
</comment>
<protein>
    <submittedName>
        <fullName evidence="1">Uncharacterized protein</fullName>
    </submittedName>
</protein>
<sequence length="205" mass="23676">LEATLLKVNNSFNVDELSKFAKEHRKLRLNIRPETKGKAFISGSNTCLNERFIEKASSSTAKDEVTNHCNTVRTKVTSPCYTVRARVTNHCYTVCVPGLPIHCYTVRTRVTNHCYTVRTRVTNHCYTVHTQVTNHCYTMRTLVTYHCYSVHTQVTNPLLYCAYPCYQPLLCCAYMGYNHCYTLWQDTKVAYFRELSGKVLCFKVL</sequence>
<reference evidence="1" key="1">
    <citation type="submission" date="2023-07" db="EMBL/GenBank/DDBJ databases">
        <authorList>
            <person name="Stuckert A."/>
        </authorList>
    </citation>
    <scope>NUCLEOTIDE SEQUENCE</scope>
</reference>
<proteinExistence type="predicted"/>
<name>A0ABN9LR09_9NEOB</name>
<gene>
    <name evidence="1" type="ORF">RIMI_LOCUS12157569</name>
</gene>
<keyword evidence="2" id="KW-1185">Reference proteome</keyword>
<evidence type="ECO:0000313" key="2">
    <source>
        <dbReference type="Proteomes" id="UP001176940"/>
    </source>
</evidence>
<dbReference type="Proteomes" id="UP001176940">
    <property type="component" value="Unassembled WGS sequence"/>
</dbReference>
<accession>A0ABN9LR09</accession>
<evidence type="ECO:0000313" key="1">
    <source>
        <dbReference type="EMBL" id="CAJ0948448.1"/>
    </source>
</evidence>